<keyword evidence="3" id="KW-1185">Reference proteome</keyword>
<dbReference type="EMBL" id="CAMAPE010000005">
    <property type="protein sequence ID" value="CAH9069565.1"/>
    <property type="molecule type" value="Genomic_DNA"/>
</dbReference>
<name>A0A9P0YNF7_CUSEU</name>
<keyword evidence="1" id="KW-0812">Transmembrane</keyword>
<dbReference type="Proteomes" id="UP001152484">
    <property type="component" value="Unassembled WGS sequence"/>
</dbReference>
<dbReference type="AlphaFoldDB" id="A0A9P0YNF7"/>
<sequence length="202" mass="23206">MAFNLISAYTLDQIKHGYKFAEFSEILWTCLLLLASVVETITVMAIFGWNLEVLFFFVGGVGVFKCGMIVMDLYDRPDQEYKWAGRGRKCAEQIFSEALPIALRCILPHNIRYGVILACWSLYYYGWRRVYLRHYDMGAWEVFVSVPMQLYIYSCLSLDDAGNHRDNVLSIMAGLLGLCLPCLRYYSYAAPELPSLSKELLV</sequence>
<feature type="transmembrane region" description="Helical" evidence="1">
    <location>
        <begin position="26"/>
        <end position="47"/>
    </location>
</feature>
<reference evidence="2" key="1">
    <citation type="submission" date="2022-07" db="EMBL/GenBank/DDBJ databases">
        <authorList>
            <person name="Macas J."/>
            <person name="Novak P."/>
            <person name="Neumann P."/>
        </authorList>
    </citation>
    <scope>NUCLEOTIDE SEQUENCE</scope>
</reference>
<dbReference type="OrthoDB" id="1314239at2759"/>
<keyword evidence="1" id="KW-1133">Transmembrane helix</keyword>
<evidence type="ECO:0000313" key="2">
    <source>
        <dbReference type="EMBL" id="CAH9069565.1"/>
    </source>
</evidence>
<evidence type="ECO:0000256" key="1">
    <source>
        <dbReference type="SAM" id="Phobius"/>
    </source>
</evidence>
<keyword evidence="1" id="KW-0472">Membrane</keyword>
<proteinExistence type="predicted"/>
<evidence type="ECO:0000313" key="3">
    <source>
        <dbReference type="Proteomes" id="UP001152484"/>
    </source>
</evidence>
<feature type="transmembrane region" description="Helical" evidence="1">
    <location>
        <begin position="110"/>
        <end position="127"/>
    </location>
</feature>
<protein>
    <submittedName>
        <fullName evidence="2">Uncharacterized protein</fullName>
    </submittedName>
</protein>
<gene>
    <name evidence="2" type="ORF">CEURO_LOCUS3277</name>
</gene>
<accession>A0A9P0YNF7</accession>
<feature type="transmembrane region" description="Helical" evidence="1">
    <location>
        <begin position="53"/>
        <end position="74"/>
    </location>
</feature>
<organism evidence="2 3">
    <name type="scientific">Cuscuta europaea</name>
    <name type="common">European dodder</name>
    <dbReference type="NCBI Taxonomy" id="41803"/>
    <lineage>
        <taxon>Eukaryota</taxon>
        <taxon>Viridiplantae</taxon>
        <taxon>Streptophyta</taxon>
        <taxon>Embryophyta</taxon>
        <taxon>Tracheophyta</taxon>
        <taxon>Spermatophyta</taxon>
        <taxon>Magnoliopsida</taxon>
        <taxon>eudicotyledons</taxon>
        <taxon>Gunneridae</taxon>
        <taxon>Pentapetalae</taxon>
        <taxon>asterids</taxon>
        <taxon>lamiids</taxon>
        <taxon>Solanales</taxon>
        <taxon>Convolvulaceae</taxon>
        <taxon>Cuscuteae</taxon>
        <taxon>Cuscuta</taxon>
        <taxon>Cuscuta subgen. Cuscuta</taxon>
    </lineage>
</organism>
<comment type="caution">
    <text evidence="2">The sequence shown here is derived from an EMBL/GenBank/DDBJ whole genome shotgun (WGS) entry which is preliminary data.</text>
</comment>